<gene>
    <name evidence="2" type="ORF">H9631_19575</name>
</gene>
<name>A0ABR8VR71_9BACI</name>
<feature type="transmembrane region" description="Helical" evidence="1">
    <location>
        <begin position="98"/>
        <end position="124"/>
    </location>
</feature>
<reference evidence="2 3" key="1">
    <citation type="submission" date="2020-08" db="EMBL/GenBank/DDBJ databases">
        <title>A Genomic Blueprint of the Chicken Gut Microbiome.</title>
        <authorList>
            <person name="Gilroy R."/>
            <person name="Ravi A."/>
            <person name="Getino M."/>
            <person name="Pursley I."/>
            <person name="Horton D.L."/>
            <person name="Alikhan N.-F."/>
            <person name="Baker D."/>
            <person name="Gharbi K."/>
            <person name="Hall N."/>
            <person name="Watson M."/>
            <person name="Adriaenssens E.M."/>
            <person name="Foster-Nyarko E."/>
            <person name="Jarju S."/>
            <person name="Secka A."/>
            <person name="Antonio M."/>
            <person name="Oren A."/>
            <person name="Chaudhuri R."/>
            <person name="La Ragione R.M."/>
            <person name="Hildebrand F."/>
            <person name="Pallen M.J."/>
        </authorList>
    </citation>
    <scope>NUCLEOTIDE SEQUENCE [LARGE SCALE GENOMIC DNA]</scope>
    <source>
        <strain evidence="2 3">Sa1BUA2</strain>
    </source>
</reference>
<feature type="transmembrane region" description="Helical" evidence="1">
    <location>
        <begin position="131"/>
        <end position="149"/>
    </location>
</feature>
<evidence type="ECO:0000256" key="1">
    <source>
        <dbReference type="SAM" id="Phobius"/>
    </source>
</evidence>
<keyword evidence="1" id="KW-1133">Transmembrane helix</keyword>
<protein>
    <submittedName>
        <fullName evidence="2">ECF transporter S component</fullName>
    </submittedName>
</protein>
<comment type="caution">
    <text evidence="2">The sequence shown here is derived from an EMBL/GenBank/DDBJ whole genome shotgun (WGS) entry which is preliminary data.</text>
</comment>
<evidence type="ECO:0000313" key="2">
    <source>
        <dbReference type="EMBL" id="MBD8007268.1"/>
    </source>
</evidence>
<feature type="transmembrane region" description="Helical" evidence="1">
    <location>
        <begin position="58"/>
        <end position="78"/>
    </location>
</feature>
<organism evidence="2 3">
    <name type="scientific">Bacillus norwichensis</name>
    <dbReference type="NCBI Taxonomy" id="2762217"/>
    <lineage>
        <taxon>Bacteria</taxon>
        <taxon>Bacillati</taxon>
        <taxon>Bacillota</taxon>
        <taxon>Bacilli</taxon>
        <taxon>Bacillales</taxon>
        <taxon>Bacillaceae</taxon>
        <taxon>Bacillus</taxon>
    </lineage>
</organism>
<dbReference type="Proteomes" id="UP000648182">
    <property type="component" value="Unassembled WGS sequence"/>
</dbReference>
<dbReference type="EMBL" id="JACSPV010000052">
    <property type="protein sequence ID" value="MBD8007268.1"/>
    <property type="molecule type" value="Genomic_DNA"/>
</dbReference>
<feature type="transmembrane region" description="Helical" evidence="1">
    <location>
        <begin position="155"/>
        <end position="179"/>
    </location>
</feature>
<proteinExistence type="predicted"/>
<evidence type="ECO:0000313" key="3">
    <source>
        <dbReference type="Proteomes" id="UP000648182"/>
    </source>
</evidence>
<sequence>MMGNMEKDIDPKELVKRGRVIWSTKDILITGMIGVVFAFVLLAVTFAYFPLAAILGPAYSRITDGIFMIPGLLALYLIRKPGAALVSMTIGGLVMLPFSPYGLIGIVWAAIAGIECEVPFLAVLYRKYSTLFLMISGSIATVISTLLEYPLYGHAALTIGVQITMLAVSAIGGAIGGLFSKLLGEAMLKAGFLAEYRHSSLDDTVRK</sequence>
<keyword evidence="3" id="KW-1185">Reference proteome</keyword>
<feature type="transmembrane region" description="Helical" evidence="1">
    <location>
        <begin position="27"/>
        <end position="51"/>
    </location>
</feature>
<accession>A0ABR8VR71</accession>
<dbReference type="Pfam" id="PF09819">
    <property type="entry name" value="ABC_cobalt"/>
    <property type="match status" value="1"/>
</dbReference>
<dbReference type="InterPro" id="IPR017195">
    <property type="entry name" value="ABC_thiamin-permease_prd"/>
</dbReference>
<keyword evidence="1" id="KW-0812">Transmembrane</keyword>
<keyword evidence="1" id="KW-0472">Membrane</keyword>